<keyword evidence="4" id="KW-1185">Reference proteome</keyword>
<protein>
    <recommendedName>
        <fullName evidence="5">Ion transport domain-containing protein</fullName>
    </recommendedName>
</protein>
<sequence length="176" mass="20035">MLLNLLRLEERKSEHQNSLANRPFHVRKPLITACVLRSITDLFYAFHIILNFRTGFIVPSSRVYGRGELVEDSSAIAKRYLLSYFIVDVVAVLPLPQIVILIIAPNMNGPISLATTDMLTIVVSAQNVPRFFRIIPLYKEVERTTGFFSGSTWSGGVFYLFLFMWFSNVSSLSINR</sequence>
<organism evidence="3 4">
    <name type="scientific">Solanum verrucosum</name>
    <dbReference type="NCBI Taxonomy" id="315347"/>
    <lineage>
        <taxon>Eukaryota</taxon>
        <taxon>Viridiplantae</taxon>
        <taxon>Streptophyta</taxon>
        <taxon>Embryophyta</taxon>
        <taxon>Tracheophyta</taxon>
        <taxon>Spermatophyta</taxon>
        <taxon>Magnoliopsida</taxon>
        <taxon>eudicotyledons</taxon>
        <taxon>Gunneridae</taxon>
        <taxon>Pentapetalae</taxon>
        <taxon>asterids</taxon>
        <taxon>lamiids</taxon>
        <taxon>Solanales</taxon>
        <taxon>Solanaceae</taxon>
        <taxon>Solanoideae</taxon>
        <taxon>Solaneae</taxon>
        <taxon>Solanum</taxon>
    </lineage>
</organism>
<keyword evidence="1" id="KW-0406">Ion transport</keyword>
<evidence type="ECO:0000256" key="1">
    <source>
        <dbReference type="ARBA" id="ARBA00023303"/>
    </source>
</evidence>
<reference evidence="3" key="1">
    <citation type="submission" date="2023-08" db="EMBL/GenBank/DDBJ databases">
        <title>A de novo genome assembly of Solanum verrucosum Schlechtendal, a Mexican diploid species geographically isolated from the other diploid A-genome species in potato relatives.</title>
        <authorList>
            <person name="Hosaka K."/>
        </authorList>
    </citation>
    <scope>NUCLEOTIDE SEQUENCE</scope>
    <source>
        <tissue evidence="3">Young leaves</tissue>
    </source>
</reference>
<dbReference type="PANTHER" id="PTHR45651:SF76">
    <property type="entry name" value="CYCLIC NUCLEOTIDE-GATED ION CHANNEL 1-LIKE"/>
    <property type="match status" value="1"/>
</dbReference>
<keyword evidence="1" id="KW-0813">Transport</keyword>
<gene>
    <name evidence="3" type="ORF">MTR67_024311</name>
</gene>
<evidence type="ECO:0008006" key="5">
    <source>
        <dbReference type="Google" id="ProtNLM"/>
    </source>
</evidence>
<name>A0AAF0R2R1_SOLVR</name>
<keyword evidence="2" id="KW-0812">Transmembrane</keyword>
<dbReference type="SUPFAM" id="SSF81324">
    <property type="entry name" value="Voltage-gated potassium channels"/>
    <property type="match status" value="1"/>
</dbReference>
<accession>A0AAF0R2R1</accession>
<feature type="transmembrane region" description="Helical" evidence="2">
    <location>
        <begin position="81"/>
        <end position="104"/>
    </location>
</feature>
<dbReference type="EMBL" id="CP133616">
    <property type="protein sequence ID" value="WMV30926.1"/>
    <property type="molecule type" value="Genomic_DNA"/>
</dbReference>
<evidence type="ECO:0000256" key="2">
    <source>
        <dbReference type="SAM" id="Phobius"/>
    </source>
</evidence>
<proteinExistence type="predicted"/>
<dbReference type="PANTHER" id="PTHR45651">
    <property type="entry name" value="CYCLIC NUCLEOTIDE-GATED ION CHANNEL 15-RELATED-RELATED"/>
    <property type="match status" value="1"/>
</dbReference>
<feature type="transmembrane region" description="Helical" evidence="2">
    <location>
        <begin position="146"/>
        <end position="166"/>
    </location>
</feature>
<evidence type="ECO:0000313" key="4">
    <source>
        <dbReference type="Proteomes" id="UP001234989"/>
    </source>
</evidence>
<keyword evidence="1" id="KW-0407">Ion channel</keyword>
<dbReference type="GO" id="GO:0034220">
    <property type="term" value="P:monoatomic ion transmembrane transport"/>
    <property type="evidence" value="ECO:0007669"/>
    <property type="project" value="UniProtKB-KW"/>
</dbReference>
<keyword evidence="2" id="KW-0472">Membrane</keyword>
<evidence type="ECO:0000313" key="3">
    <source>
        <dbReference type="EMBL" id="WMV30926.1"/>
    </source>
</evidence>
<keyword evidence="2" id="KW-1133">Transmembrane helix</keyword>
<dbReference type="AlphaFoldDB" id="A0AAF0R2R1"/>
<dbReference type="GO" id="GO:0016020">
    <property type="term" value="C:membrane"/>
    <property type="evidence" value="ECO:0007669"/>
    <property type="project" value="UniProtKB-SubCell"/>
</dbReference>
<dbReference type="Proteomes" id="UP001234989">
    <property type="component" value="Chromosome 5"/>
</dbReference>